<gene>
    <name evidence="7 8" type="primary">lpxD</name>
    <name evidence="8" type="ORF">SRCM100623_01109</name>
</gene>
<dbReference type="GO" id="GO:0016410">
    <property type="term" value="F:N-acyltransferase activity"/>
    <property type="evidence" value="ECO:0007669"/>
    <property type="project" value="InterPro"/>
</dbReference>
<dbReference type="GO" id="GO:0009245">
    <property type="term" value="P:lipid A biosynthetic process"/>
    <property type="evidence" value="ECO:0007669"/>
    <property type="project" value="UniProtKB-UniRule"/>
</dbReference>
<proteinExistence type="inferred from homology"/>
<sequence length="361" mass="36951">MAEGTTFSGPADPRFFTRAGPFDAATLAETAGAELVLPKAGAVPEEGFVGIAPLQAAGPRDVSFLDNRRYAPLLEQTKAGLVIVAPAFADKVPAGCAALVTAAPYLAWSRVARLFHPRVPARAGVHPSACIDPTASIDPTAEIGPFVVVGAKAEIGPGCIIGSHAVVGDGVQLAQDCRIGSHVTLSHAVLGERVIILPGSRIGQDGFGFAVGPQGFETVPQLGRVVLENDVEIGANSTIDRGSVNDTVIGAGSRLDNLVQIGHNARLGRCCIVVSQAGISGSTVLEDYVTIAAQAGLIGHIRIGAKARIGAQCGVMSDIEGGADVIGSPAMPFREFFRNVAVLRKLAKKASGSAKNGSDKG</sequence>
<evidence type="ECO:0000313" key="8">
    <source>
        <dbReference type="EMBL" id="OAZ72568.1"/>
    </source>
</evidence>
<accession>A0A1A0DBA9</accession>
<protein>
    <recommendedName>
        <fullName evidence="7">UDP-3-O-acylglucosamine N-acyltransferase</fullName>
        <ecNumber evidence="7">2.3.1.191</ecNumber>
    </recommendedName>
</protein>
<keyword evidence="6 7" id="KW-0012">Acyltransferase</keyword>
<evidence type="ECO:0000256" key="4">
    <source>
        <dbReference type="ARBA" id="ARBA00022737"/>
    </source>
</evidence>
<dbReference type="EC" id="2.3.1.191" evidence="7"/>
<keyword evidence="2 7" id="KW-0441">Lipid A biosynthesis</keyword>
<evidence type="ECO:0000256" key="1">
    <source>
        <dbReference type="ARBA" id="ARBA00022516"/>
    </source>
</evidence>
<dbReference type="EMBL" id="LYUD01000099">
    <property type="protein sequence ID" value="OAZ72568.1"/>
    <property type="molecule type" value="Genomic_DNA"/>
</dbReference>
<dbReference type="OrthoDB" id="9784739at2"/>
<dbReference type="InterPro" id="IPR020573">
    <property type="entry name" value="UDP_GlcNAc_AcTrfase_non-rep"/>
</dbReference>
<dbReference type="InterPro" id="IPR007691">
    <property type="entry name" value="LpxD"/>
</dbReference>
<feature type="active site" description="Proton acceptor" evidence="7">
    <location>
        <position position="263"/>
    </location>
</feature>
<dbReference type="GeneID" id="66350540"/>
<dbReference type="PANTHER" id="PTHR43378">
    <property type="entry name" value="UDP-3-O-ACYLGLUCOSAMINE N-ACYLTRANSFERASE"/>
    <property type="match status" value="1"/>
</dbReference>
<dbReference type="Gene3D" id="3.40.1390.10">
    <property type="entry name" value="MurE/MurF, N-terminal domain"/>
    <property type="match status" value="1"/>
</dbReference>
<dbReference type="Gene3D" id="2.160.10.10">
    <property type="entry name" value="Hexapeptide repeat proteins"/>
    <property type="match status" value="1"/>
</dbReference>
<dbReference type="NCBIfam" id="NF002060">
    <property type="entry name" value="PRK00892.1"/>
    <property type="match status" value="1"/>
</dbReference>
<evidence type="ECO:0000256" key="7">
    <source>
        <dbReference type="HAMAP-Rule" id="MF_00523"/>
    </source>
</evidence>
<dbReference type="RefSeq" id="WP_003629099.1">
    <property type="nucleotide sequence ID" value="NZ_CP039846.2"/>
</dbReference>
<dbReference type="InterPro" id="IPR001451">
    <property type="entry name" value="Hexapep"/>
</dbReference>
<keyword evidence="5 7" id="KW-0443">Lipid metabolism</keyword>
<dbReference type="Pfam" id="PF04613">
    <property type="entry name" value="LpxD"/>
    <property type="match status" value="1"/>
</dbReference>
<name>A0A1A0DBA9_ACEPA</name>
<reference evidence="8 9" key="1">
    <citation type="submission" date="2016-05" db="EMBL/GenBank/DDBJ databases">
        <title>Genome sequencing of Acetobacter pasteurianus strain SRCM100623.</title>
        <authorList>
            <person name="Song Y.R."/>
        </authorList>
    </citation>
    <scope>NUCLEOTIDE SEQUENCE [LARGE SCALE GENOMIC DNA]</scope>
    <source>
        <strain evidence="8 9">SRCM100623</strain>
    </source>
</reference>
<comment type="caution">
    <text evidence="8">The sequence shown here is derived from an EMBL/GenBank/DDBJ whole genome shotgun (WGS) entry which is preliminary data.</text>
</comment>
<dbReference type="GO" id="GO:0103118">
    <property type="term" value="F:UDP-3-O-[(3R)-3-hydroxyacyl]-glucosamine N-acyltransferase activity"/>
    <property type="evidence" value="ECO:0007669"/>
    <property type="project" value="UniProtKB-EC"/>
</dbReference>
<dbReference type="InterPro" id="IPR011004">
    <property type="entry name" value="Trimer_LpxA-like_sf"/>
</dbReference>
<dbReference type="CDD" id="cd03352">
    <property type="entry name" value="LbH_LpxD"/>
    <property type="match status" value="1"/>
</dbReference>
<keyword evidence="3 7" id="KW-0808">Transferase</keyword>
<comment type="function">
    <text evidence="7">Catalyzes the N-acylation of UDP-3-O-acylglucosamine using 3-hydroxyacyl-ACP as the acyl donor. Is involved in the biosynthesis of lipid A, a phosphorylated glycolipid that anchors the lipopolysaccharide to the outer membrane of the cell.</text>
</comment>
<dbReference type="HAMAP" id="MF_00523">
    <property type="entry name" value="LpxD"/>
    <property type="match status" value="1"/>
</dbReference>
<dbReference type="Pfam" id="PF00132">
    <property type="entry name" value="Hexapep"/>
    <property type="match status" value="1"/>
</dbReference>
<comment type="subunit">
    <text evidence="7">Homotrimer.</text>
</comment>
<dbReference type="SUPFAM" id="SSF51161">
    <property type="entry name" value="Trimeric LpxA-like enzymes"/>
    <property type="match status" value="1"/>
</dbReference>
<evidence type="ECO:0000256" key="5">
    <source>
        <dbReference type="ARBA" id="ARBA00023098"/>
    </source>
</evidence>
<dbReference type="AlphaFoldDB" id="A0A1A0DBA9"/>
<evidence type="ECO:0000256" key="3">
    <source>
        <dbReference type="ARBA" id="ARBA00022679"/>
    </source>
</evidence>
<dbReference type="NCBIfam" id="TIGR01853">
    <property type="entry name" value="lipid_A_lpxD"/>
    <property type="match status" value="1"/>
</dbReference>
<comment type="similarity">
    <text evidence="7">Belongs to the transferase hexapeptide repeat family. LpxD subfamily.</text>
</comment>
<evidence type="ECO:0000313" key="9">
    <source>
        <dbReference type="Proteomes" id="UP000093796"/>
    </source>
</evidence>
<dbReference type="eggNOG" id="COG1044">
    <property type="taxonomic scope" value="Bacteria"/>
</dbReference>
<comment type="catalytic activity">
    <reaction evidence="7">
        <text>a UDP-3-O-[(3R)-3-hydroxyacyl]-alpha-D-glucosamine + a (3R)-hydroxyacyl-[ACP] = a UDP-2-N,3-O-bis[(3R)-3-hydroxyacyl]-alpha-D-glucosamine + holo-[ACP] + H(+)</text>
        <dbReference type="Rhea" id="RHEA:53836"/>
        <dbReference type="Rhea" id="RHEA-COMP:9685"/>
        <dbReference type="Rhea" id="RHEA-COMP:9945"/>
        <dbReference type="ChEBI" id="CHEBI:15378"/>
        <dbReference type="ChEBI" id="CHEBI:64479"/>
        <dbReference type="ChEBI" id="CHEBI:78827"/>
        <dbReference type="ChEBI" id="CHEBI:137740"/>
        <dbReference type="ChEBI" id="CHEBI:137748"/>
        <dbReference type="EC" id="2.3.1.191"/>
    </reaction>
</comment>
<evidence type="ECO:0000256" key="6">
    <source>
        <dbReference type="ARBA" id="ARBA00023315"/>
    </source>
</evidence>
<dbReference type="PANTHER" id="PTHR43378:SF2">
    <property type="entry name" value="UDP-3-O-ACYLGLUCOSAMINE N-ACYLTRANSFERASE 1, MITOCHONDRIAL-RELATED"/>
    <property type="match status" value="1"/>
</dbReference>
<dbReference type="PATRIC" id="fig|438.15.peg.1279"/>
<keyword evidence="4 7" id="KW-0677">Repeat</keyword>
<comment type="pathway">
    <text evidence="7">Bacterial outer membrane biogenesis; LPS lipid A biosynthesis.</text>
</comment>
<keyword evidence="1 7" id="KW-0444">Lipid biosynthesis</keyword>
<organism evidence="8 9">
    <name type="scientific">Acetobacter pasteurianus</name>
    <name type="common">Acetobacter turbidans</name>
    <dbReference type="NCBI Taxonomy" id="438"/>
    <lineage>
        <taxon>Bacteria</taxon>
        <taxon>Pseudomonadati</taxon>
        <taxon>Pseudomonadota</taxon>
        <taxon>Alphaproteobacteria</taxon>
        <taxon>Acetobacterales</taxon>
        <taxon>Acetobacteraceae</taxon>
        <taxon>Acetobacter</taxon>
    </lineage>
</organism>
<dbReference type="GO" id="GO:0016020">
    <property type="term" value="C:membrane"/>
    <property type="evidence" value="ECO:0007669"/>
    <property type="project" value="GOC"/>
</dbReference>
<dbReference type="UniPathway" id="UPA00973"/>
<dbReference type="Proteomes" id="UP000093796">
    <property type="component" value="Unassembled WGS sequence"/>
</dbReference>
<evidence type="ECO:0000256" key="2">
    <source>
        <dbReference type="ARBA" id="ARBA00022556"/>
    </source>
</evidence>